<dbReference type="Proteomes" id="UP001153954">
    <property type="component" value="Unassembled WGS sequence"/>
</dbReference>
<reference evidence="1" key="1">
    <citation type="submission" date="2022-03" db="EMBL/GenBank/DDBJ databases">
        <authorList>
            <person name="Tunstrom K."/>
        </authorList>
    </citation>
    <scope>NUCLEOTIDE SEQUENCE</scope>
</reference>
<organism evidence="1 2">
    <name type="scientific">Euphydryas editha</name>
    <name type="common">Edith's checkerspot</name>
    <dbReference type="NCBI Taxonomy" id="104508"/>
    <lineage>
        <taxon>Eukaryota</taxon>
        <taxon>Metazoa</taxon>
        <taxon>Ecdysozoa</taxon>
        <taxon>Arthropoda</taxon>
        <taxon>Hexapoda</taxon>
        <taxon>Insecta</taxon>
        <taxon>Pterygota</taxon>
        <taxon>Neoptera</taxon>
        <taxon>Endopterygota</taxon>
        <taxon>Lepidoptera</taxon>
        <taxon>Glossata</taxon>
        <taxon>Ditrysia</taxon>
        <taxon>Papilionoidea</taxon>
        <taxon>Nymphalidae</taxon>
        <taxon>Nymphalinae</taxon>
        <taxon>Euphydryas</taxon>
    </lineage>
</organism>
<proteinExistence type="predicted"/>
<dbReference type="EMBL" id="CAKOGL010000028">
    <property type="protein sequence ID" value="CAH2105607.1"/>
    <property type="molecule type" value="Genomic_DNA"/>
</dbReference>
<keyword evidence="2" id="KW-1185">Reference proteome</keyword>
<evidence type="ECO:0000313" key="1">
    <source>
        <dbReference type="EMBL" id="CAH2105607.1"/>
    </source>
</evidence>
<gene>
    <name evidence="1" type="ORF">EEDITHA_LOCUS19847</name>
</gene>
<name>A0AAU9V5W0_EUPED</name>
<accession>A0AAU9V5W0</accession>
<sequence length="68" mass="7918">MYVQLLKILYFRMKTKAWLKCFFGYGQCNGQACLNTSLYESDVNEDGTFDPEIPEKLEINIVADENEE</sequence>
<comment type="caution">
    <text evidence="1">The sequence shown here is derived from an EMBL/GenBank/DDBJ whole genome shotgun (WGS) entry which is preliminary data.</text>
</comment>
<evidence type="ECO:0000313" key="2">
    <source>
        <dbReference type="Proteomes" id="UP001153954"/>
    </source>
</evidence>
<protein>
    <submittedName>
        <fullName evidence="1">Uncharacterized protein</fullName>
    </submittedName>
</protein>
<dbReference type="AlphaFoldDB" id="A0AAU9V5W0"/>